<organism evidence="4 5">
    <name type="scientific">Canariomyces notabilis</name>
    <dbReference type="NCBI Taxonomy" id="2074819"/>
    <lineage>
        <taxon>Eukaryota</taxon>
        <taxon>Fungi</taxon>
        <taxon>Dikarya</taxon>
        <taxon>Ascomycota</taxon>
        <taxon>Pezizomycotina</taxon>
        <taxon>Sordariomycetes</taxon>
        <taxon>Sordariomycetidae</taxon>
        <taxon>Sordariales</taxon>
        <taxon>Chaetomiaceae</taxon>
        <taxon>Canariomyces</taxon>
    </lineage>
</organism>
<name>A0AAN6T709_9PEZI</name>
<evidence type="ECO:0000313" key="5">
    <source>
        <dbReference type="Proteomes" id="UP001302812"/>
    </source>
</evidence>
<evidence type="ECO:0000313" key="4">
    <source>
        <dbReference type="EMBL" id="KAK4107128.1"/>
    </source>
</evidence>
<gene>
    <name evidence="4" type="ORF">N656DRAFT_558071</name>
</gene>
<dbReference type="AlphaFoldDB" id="A0AAN6T709"/>
<reference evidence="4" key="2">
    <citation type="submission" date="2023-05" db="EMBL/GenBank/DDBJ databases">
        <authorList>
            <consortium name="Lawrence Berkeley National Laboratory"/>
            <person name="Steindorff A."/>
            <person name="Hensen N."/>
            <person name="Bonometti L."/>
            <person name="Westerberg I."/>
            <person name="Brannstrom I.O."/>
            <person name="Guillou S."/>
            <person name="Cros-Aarteil S."/>
            <person name="Calhoun S."/>
            <person name="Haridas S."/>
            <person name="Kuo A."/>
            <person name="Mondo S."/>
            <person name="Pangilinan J."/>
            <person name="Riley R."/>
            <person name="Labutti K."/>
            <person name="Andreopoulos B."/>
            <person name="Lipzen A."/>
            <person name="Chen C."/>
            <person name="Yanf M."/>
            <person name="Daum C."/>
            <person name="Ng V."/>
            <person name="Clum A."/>
            <person name="Ohm R."/>
            <person name="Martin F."/>
            <person name="Silar P."/>
            <person name="Natvig D."/>
            <person name="Lalanne C."/>
            <person name="Gautier V."/>
            <person name="Ament-Velasquez S.L."/>
            <person name="Kruys A."/>
            <person name="Hutchinson M.I."/>
            <person name="Powell A.J."/>
            <person name="Barry K."/>
            <person name="Miller A.N."/>
            <person name="Grigoriev I.V."/>
            <person name="Debuchy R."/>
            <person name="Gladieux P."/>
            <person name="Thoren M.H."/>
            <person name="Johannesson H."/>
        </authorList>
    </citation>
    <scope>NUCLEOTIDE SEQUENCE</scope>
    <source>
        <strain evidence="4">CBS 508.74</strain>
    </source>
</reference>
<protein>
    <submittedName>
        <fullName evidence="4">NAD(P)-binding protein</fullName>
    </submittedName>
</protein>
<keyword evidence="5" id="KW-1185">Reference proteome</keyword>
<dbReference type="Pfam" id="PF01370">
    <property type="entry name" value="Epimerase"/>
    <property type="match status" value="1"/>
</dbReference>
<dbReference type="Gene3D" id="3.40.50.720">
    <property type="entry name" value="NAD(P)-binding Rossmann-like Domain"/>
    <property type="match status" value="1"/>
</dbReference>
<comment type="similarity">
    <text evidence="2">Belongs to the NAD(P)-dependent epimerase/dehydratase family. Dihydroflavonol-4-reductase subfamily.</text>
</comment>
<dbReference type="PANTHER" id="PTHR10366">
    <property type="entry name" value="NAD DEPENDENT EPIMERASE/DEHYDRATASE"/>
    <property type="match status" value="1"/>
</dbReference>
<dbReference type="GO" id="GO:0016616">
    <property type="term" value="F:oxidoreductase activity, acting on the CH-OH group of donors, NAD or NADP as acceptor"/>
    <property type="evidence" value="ECO:0007669"/>
    <property type="project" value="TreeGrafter"/>
</dbReference>
<dbReference type="InterPro" id="IPR001509">
    <property type="entry name" value="Epimerase_deHydtase"/>
</dbReference>
<proteinExistence type="inferred from homology"/>
<feature type="domain" description="NAD-dependent epimerase/dehydratase" evidence="3">
    <location>
        <begin position="8"/>
        <end position="262"/>
    </location>
</feature>
<evidence type="ECO:0000256" key="1">
    <source>
        <dbReference type="ARBA" id="ARBA00023002"/>
    </source>
</evidence>
<evidence type="ECO:0000256" key="2">
    <source>
        <dbReference type="ARBA" id="ARBA00023445"/>
    </source>
</evidence>
<reference evidence="4" key="1">
    <citation type="journal article" date="2023" name="Mol. Phylogenet. Evol.">
        <title>Genome-scale phylogeny and comparative genomics of the fungal order Sordariales.</title>
        <authorList>
            <person name="Hensen N."/>
            <person name="Bonometti L."/>
            <person name="Westerberg I."/>
            <person name="Brannstrom I.O."/>
            <person name="Guillou S."/>
            <person name="Cros-Aarteil S."/>
            <person name="Calhoun S."/>
            <person name="Haridas S."/>
            <person name="Kuo A."/>
            <person name="Mondo S."/>
            <person name="Pangilinan J."/>
            <person name="Riley R."/>
            <person name="LaButti K."/>
            <person name="Andreopoulos B."/>
            <person name="Lipzen A."/>
            <person name="Chen C."/>
            <person name="Yan M."/>
            <person name="Daum C."/>
            <person name="Ng V."/>
            <person name="Clum A."/>
            <person name="Steindorff A."/>
            <person name="Ohm R.A."/>
            <person name="Martin F."/>
            <person name="Silar P."/>
            <person name="Natvig D.O."/>
            <person name="Lalanne C."/>
            <person name="Gautier V."/>
            <person name="Ament-Velasquez S.L."/>
            <person name="Kruys A."/>
            <person name="Hutchinson M.I."/>
            <person name="Powell A.J."/>
            <person name="Barry K."/>
            <person name="Miller A.N."/>
            <person name="Grigoriev I.V."/>
            <person name="Debuchy R."/>
            <person name="Gladieux P."/>
            <person name="Hiltunen Thoren M."/>
            <person name="Johannesson H."/>
        </authorList>
    </citation>
    <scope>NUCLEOTIDE SEQUENCE</scope>
    <source>
        <strain evidence="4">CBS 508.74</strain>
    </source>
</reference>
<dbReference type="RefSeq" id="XP_064664698.1">
    <property type="nucleotide sequence ID" value="XM_064810076.1"/>
</dbReference>
<accession>A0AAN6T709</accession>
<keyword evidence="1" id="KW-0560">Oxidoreductase</keyword>
<dbReference type="InterPro" id="IPR036291">
    <property type="entry name" value="NAD(P)-bd_dom_sf"/>
</dbReference>
<dbReference type="EMBL" id="MU853381">
    <property type="protein sequence ID" value="KAK4107128.1"/>
    <property type="molecule type" value="Genomic_DNA"/>
</dbReference>
<dbReference type="GeneID" id="89934200"/>
<comment type="caution">
    <text evidence="4">The sequence shown here is derived from an EMBL/GenBank/DDBJ whole genome shotgun (WGS) entry which is preliminary data.</text>
</comment>
<dbReference type="PANTHER" id="PTHR10366:SF564">
    <property type="entry name" value="STEROL-4-ALPHA-CARBOXYLATE 3-DEHYDROGENASE, DECARBOXYLATING"/>
    <property type="match status" value="1"/>
</dbReference>
<dbReference type="InterPro" id="IPR050425">
    <property type="entry name" value="NAD(P)_dehydrat-like"/>
</dbReference>
<sequence>MVSSKDLVFITGATGHVGSCTLVHLLRAGYRVRAAVRSEAKMASVLARPQIQALNPQSRLTFTIVPDITVPGAYDAAVEGATHIIHIASPLASGGNNVPLSQHDAHFIQPAVRGTLNLLEAAYLTGTVRRIVITSSFVALVPMDELEGTKKRDPRRPVSPCDRIPFTPGPYKSEFHAYAASKVAALQQAEAWIDQVRPPFDVVFLHPGFVLGRNDNATTASQVMQGTNSVVLALLLGKRFGPYAGATVHIEDVARAHVSALDPWVLGNQSYILSQPARWDDAIEIARQSFPEAMKAKILVSGGSVKTTRLPMDASLTEMTFGFRFASYEEQVKSVVDHFLELRLRKKMLFSGARTNPPAQQEVVMNVSAIA</sequence>
<dbReference type="SUPFAM" id="SSF51735">
    <property type="entry name" value="NAD(P)-binding Rossmann-fold domains"/>
    <property type="match status" value="1"/>
</dbReference>
<dbReference type="Proteomes" id="UP001302812">
    <property type="component" value="Unassembled WGS sequence"/>
</dbReference>
<evidence type="ECO:0000259" key="3">
    <source>
        <dbReference type="Pfam" id="PF01370"/>
    </source>
</evidence>